<dbReference type="Gene3D" id="3.30.450.20">
    <property type="entry name" value="PAS domain"/>
    <property type="match status" value="1"/>
</dbReference>
<proteinExistence type="predicted"/>
<evidence type="ECO:0000259" key="1">
    <source>
        <dbReference type="PROSITE" id="PS50112"/>
    </source>
</evidence>
<dbReference type="Pfam" id="PF13426">
    <property type="entry name" value="PAS_9"/>
    <property type="match status" value="1"/>
</dbReference>
<organism evidence="2 3">
    <name type="scientific">Paenibacillus baimaensis</name>
    <dbReference type="NCBI Taxonomy" id="2982185"/>
    <lineage>
        <taxon>Bacteria</taxon>
        <taxon>Bacillati</taxon>
        <taxon>Bacillota</taxon>
        <taxon>Bacilli</taxon>
        <taxon>Bacillales</taxon>
        <taxon>Paenibacillaceae</taxon>
        <taxon>Paenibacillus</taxon>
    </lineage>
</organism>
<sequence>MRSLNEQFANATEGMFYTFEEKGTSKFIEVNNAFTKLLGIPKSRILSMELNDIFAPESLKKMPQKQLRLNQKGYLYAEETLCGDNGDKLTVEIHSSKIRWEQKDLYFHVVKEISEKKWLTSQIRNKPVVASGLLTEDLDITEITNHYEPLPFIEPAQGFGGISLLTFIEQTDCLKVKRCISKVLEYRQEKQVTFQTGSSYAADSIKLRAFFKPIFNGNNELIKIAFVLCRADGVEQVSEMPISPLLLACL</sequence>
<protein>
    <submittedName>
        <fullName evidence="2">PAS domain S-box protein</fullName>
    </submittedName>
</protein>
<dbReference type="PROSITE" id="PS50112">
    <property type="entry name" value="PAS"/>
    <property type="match status" value="1"/>
</dbReference>
<gene>
    <name evidence="2" type="ORF">OB236_37250</name>
</gene>
<dbReference type="Proteomes" id="UP001652445">
    <property type="component" value="Unassembled WGS sequence"/>
</dbReference>
<reference evidence="2 3" key="1">
    <citation type="submission" date="2022-09" db="EMBL/GenBank/DDBJ databases">
        <authorList>
            <person name="Han X.L."/>
            <person name="Wang Q."/>
            <person name="Lu T."/>
        </authorList>
    </citation>
    <scope>NUCLEOTIDE SEQUENCE [LARGE SCALE GENOMIC DNA]</scope>
    <source>
        <strain evidence="2 3">WQ 127069</strain>
    </source>
</reference>
<dbReference type="CDD" id="cd00130">
    <property type="entry name" value="PAS"/>
    <property type="match status" value="1"/>
</dbReference>
<feature type="domain" description="PAS" evidence="1">
    <location>
        <begin position="1"/>
        <end position="73"/>
    </location>
</feature>
<accession>A0ABT2UVT1</accession>
<keyword evidence="3" id="KW-1185">Reference proteome</keyword>
<comment type="caution">
    <text evidence="2">The sequence shown here is derived from an EMBL/GenBank/DDBJ whole genome shotgun (WGS) entry which is preliminary data.</text>
</comment>
<name>A0ABT2UVT1_9BACL</name>
<dbReference type="EMBL" id="JAOQIO010000124">
    <property type="protein sequence ID" value="MCU6797784.1"/>
    <property type="molecule type" value="Genomic_DNA"/>
</dbReference>
<dbReference type="InterPro" id="IPR035965">
    <property type="entry name" value="PAS-like_dom_sf"/>
</dbReference>
<dbReference type="InterPro" id="IPR000014">
    <property type="entry name" value="PAS"/>
</dbReference>
<dbReference type="NCBIfam" id="TIGR00229">
    <property type="entry name" value="sensory_box"/>
    <property type="match status" value="1"/>
</dbReference>
<evidence type="ECO:0000313" key="3">
    <source>
        <dbReference type="Proteomes" id="UP001652445"/>
    </source>
</evidence>
<evidence type="ECO:0000313" key="2">
    <source>
        <dbReference type="EMBL" id="MCU6797784.1"/>
    </source>
</evidence>
<dbReference type="SUPFAM" id="SSF55785">
    <property type="entry name" value="PYP-like sensor domain (PAS domain)"/>
    <property type="match status" value="1"/>
</dbReference>
<dbReference type="RefSeq" id="WP_262688509.1">
    <property type="nucleotide sequence ID" value="NZ_JAOQIO010000124.1"/>
</dbReference>